<dbReference type="GO" id="GO:0016746">
    <property type="term" value="F:acyltransferase activity"/>
    <property type="evidence" value="ECO:0007669"/>
    <property type="project" value="UniProtKB-KW"/>
</dbReference>
<evidence type="ECO:0000256" key="1">
    <source>
        <dbReference type="ARBA" id="ARBA00043985"/>
    </source>
</evidence>
<dbReference type="PROSITE" id="PS51934">
    <property type="entry name" value="LRAT"/>
    <property type="match status" value="1"/>
</dbReference>
<feature type="domain" description="LRAT" evidence="3">
    <location>
        <begin position="12"/>
        <end position="108"/>
    </location>
</feature>
<organism evidence="4 5">
    <name type="scientific">Cyanobacterium stanieri LEGE 03274</name>
    <dbReference type="NCBI Taxonomy" id="1828756"/>
    <lineage>
        <taxon>Bacteria</taxon>
        <taxon>Bacillati</taxon>
        <taxon>Cyanobacteriota</taxon>
        <taxon>Cyanophyceae</taxon>
        <taxon>Oscillatoriophycideae</taxon>
        <taxon>Chroococcales</taxon>
        <taxon>Geminocystaceae</taxon>
        <taxon>Cyanobacterium</taxon>
    </lineage>
</organism>
<comment type="caution">
    <text evidence="4">The sequence shown here is derived from an EMBL/GenBank/DDBJ whole genome shotgun (WGS) entry which is preliminary data.</text>
</comment>
<protein>
    <submittedName>
        <fullName evidence="4">Lecithin retinol acyltransferase family protein</fullName>
    </submittedName>
</protein>
<keyword evidence="4" id="KW-0012">Acyltransferase</keyword>
<dbReference type="Gene3D" id="3.90.1720.10">
    <property type="entry name" value="endopeptidase domain like (from Nostoc punctiforme)"/>
    <property type="match status" value="1"/>
</dbReference>
<gene>
    <name evidence="4" type="ORF">IQ215_06090</name>
</gene>
<evidence type="ECO:0000256" key="2">
    <source>
        <dbReference type="SAM" id="Coils"/>
    </source>
</evidence>
<accession>A0ABR9V360</accession>
<dbReference type="InterPro" id="IPR007053">
    <property type="entry name" value="LRAT_dom"/>
</dbReference>
<dbReference type="EMBL" id="JADEWC010000010">
    <property type="protein sequence ID" value="MBE9222262.1"/>
    <property type="molecule type" value="Genomic_DNA"/>
</dbReference>
<keyword evidence="5" id="KW-1185">Reference proteome</keyword>
<dbReference type="PANTHER" id="PTHR46137:SF1">
    <property type="entry name" value="LRAT DOMAIN-CONTAINING PROTEIN"/>
    <property type="match status" value="1"/>
</dbReference>
<dbReference type="InterPro" id="IPR007157">
    <property type="entry name" value="PspA_VIPP1"/>
</dbReference>
<evidence type="ECO:0000313" key="4">
    <source>
        <dbReference type="EMBL" id="MBE9222262.1"/>
    </source>
</evidence>
<dbReference type="PANTHER" id="PTHR46137">
    <property type="entry name" value="OS05G0310600 PROTEIN"/>
    <property type="match status" value="1"/>
</dbReference>
<feature type="coiled-coil region" evidence="2">
    <location>
        <begin position="188"/>
        <end position="215"/>
    </location>
</feature>
<dbReference type="Pfam" id="PF04012">
    <property type="entry name" value="PspA_IM30"/>
    <property type="match status" value="1"/>
</dbReference>
<comment type="similarity">
    <text evidence="1">Belongs to the PspA/Vipp/IM30 family.</text>
</comment>
<dbReference type="Pfam" id="PF04970">
    <property type="entry name" value="LRAT"/>
    <property type="match status" value="1"/>
</dbReference>
<keyword evidence="4" id="KW-0808">Transferase</keyword>
<evidence type="ECO:0000259" key="3">
    <source>
        <dbReference type="PROSITE" id="PS51934"/>
    </source>
</evidence>
<evidence type="ECO:0000313" key="5">
    <source>
        <dbReference type="Proteomes" id="UP000654604"/>
    </source>
</evidence>
<dbReference type="Proteomes" id="UP000654604">
    <property type="component" value="Unassembled WGS sequence"/>
</dbReference>
<proteinExistence type="inferred from homology"/>
<sequence length="224" mass="26187">MAKGDQLYVWRKFANLDGVYQHHGIDTGDGNIIHYRKPSEVVEKTSFNTFSKGNRVYIRQYPRGFSFIPDIVIERAFSRLGEKKYNLLFNNCEHFATWCKTGINDSKQVQDFIPTINKLNTFNLFDPLKTAFKDVNSNNTENIINSALNDIRVAWNRIQPEYKEALKEVDIWQKVAYKALQNNREDLAREALIRKKKYQTRVNELQSELEKLATMTEGLIQSQK</sequence>
<name>A0ABR9V360_9CHRO</name>
<keyword evidence="2" id="KW-0175">Coiled coil</keyword>
<reference evidence="4 5" key="1">
    <citation type="submission" date="2020-10" db="EMBL/GenBank/DDBJ databases">
        <authorList>
            <person name="Castelo-Branco R."/>
            <person name="Eusebio N."/>
            <person name="Adriana R."/>
            <person name="Vieira A."/>
            <person name="Brugerolle De Fraissinette N."/>
            <person name="Rezende De Castro R."/>
            <person name="Schneider M.P."/>
            <person name="Vasconcelos V."/>
            <person name="Leao P.N."/>
        </authorList>
    </citation>
    <scope>NUCLEOTIDE SEQUENCE [LARGE SCALE GENOMIC DNA]</scope>
    <source>
        <strain evidence="4 5">LEGE 03274</strain>
    </source>
</reference>
<dbReference type="RefSeq" id="WP_193800427.1">
    <property type="nucleotide sequence ID" value="NZ_JADEWC010000010.1"/>
</dbReference>